<dbReference type="Proteomes" id="UP000051586">
    <property type="component" value="Unassembled WGS sequence"/>
</dbReference>
<sequence length="371" mass="41403">MVRKRPAVQVKWLTIIIIVLVGGVAWLFTRYNASFYQQTVAQVEQVHNGHREKTTDEFQNKAYQQNQNLRLRILNGNRKGELVTTTNQFTTAQATDMEYRPGQQVFVHLNAKKHQKSNEMITGFKRDSVVVFLIWLTVTLLLVILKLRGSMALLSLVINAVLFFCAVQLDVRTNFNPIWLFAGLAVIFTVVTAFLIFGKSQETVVTIMATLGGTAAALLIAVFVLTATNQRGMNFEMMDYVTQQRLPLFYAGSMIGALGAIMDLSADITSSLFAIYREEPQLTFWELFLNARKIGRSIMGPLINVLFLIFVASTFPMMVLFLKNGNSWGYAYSMIMTLGIVQSLISGIGISLTVPITGLLAGGVCEMKVLK</sequence>
<feature type="transmembrane region" description="Helical" evidence="1">
    <location>
        <begin position="128"/>
        <end position="145"/>
    </location>
</feature>
<dbReference type="AlphaFoldDB" id="A0A0R2CSP9"/>
<proteinExistence type="predicted"/>
<feature type="transmembrane region" description="Helical" evidence="1">
    <location>
        <begin position="204"/>
        <end position="228"/>
    </location>
</feature>
<evidence type="ECO:0000313" key="3">
    <source>
        <dbReference type="Proteomes" id="UP000051586"/>
    </source>
</evidence>
<gene>
    <name evidence="2" type="ORF">FC87_GL000977</name>
</gene>
<organism evidence="2 3">
    <name type="scientific">Fructilactobacillus florum DSM 22689 = JCM 16035</name>
    <dbReference type="NCBI Taxonomy" id="1423745"/>
    <lineage>
        <taxon>Bacteria</taxon>
        <taxon>Bacillati</taxon>
        <taxon>Bacillota</taxon>
        <taxon>Bacilli</taxon>
        <taxon>Lactobacillales</taxon>
        <taxon>Lactobacillaceae</taxon>
        <taxon>Fructilactobacillus</taxon>
    </lineage>
</organism>
<evidence type="ECO:0000313" key="2">
    <source>
        <dbReference type="EMBL" id="KRM91257.1"/>
    </source>
</evidence>
<keyword evidence="1" id="KW-0472">Membrane</keyword>
<dbReference type="RefSeq" id="WP_056961718.1">
    <property type="nucleotide sequence ID" value="NZ_AYZI01000006.1"/>
</dbReference>
<feature type="transmembrane region" description="Helical" evidence="1">
    <location>
        <begin position="177"/>
        <end position="197"/>
    </location>
</feature>
<protein>
    <recommendedName>
        <fullName evidence="4">YibE/F family protein</fullName>
    </recommendedName>
</protein>
<keyword evidence="1" id="KW-0812">Transmembrane</keyword>
<evidence type="ECO:0000256" key="1">
    <source>
        <dbReference type="SAM" id="Phobius"/>
    </source>
</evidence>
<accession>A0A0R2CSP9</accession>
<dbReference type="PANTHER" id="PTHR41771">
    <property type="entry name" value="MEMBRANE PROTEIN-RELATED"/>
    <property type="match status" value="1"/>
</dbReference>
<keyword evidence="1" id="KW-1133">Transmembrane helix</keyword>
<feature type="transmembrane region" description="Helical" evidence="1">
    <location>
        <begin position="152"/>
        <end position="171"/>
    </location>
</feature>
<feature type="transmembrane region" description="Helical" evidence="1">
    <location>
        <begin position="12"/>
        <end position="29"/>
    </location>
</feature>
<dbReference type="PANTHER" id="PTHR41771:SF1">
    <property type="entry name" value="MEMBRANE PROTEIN"/>
    <property type="match status" value="1"/>
</dbReference>
<dbReference type="PATRIC" id="fig|1423745.4.peg.1039"/>
<comment type="caution">
    <text evidence="2">The sequence shown here is derived from an EMBL/GenBank/DDBJ whole genome shotgun (WGS) entry which is preliminary data.</text>
</comment>
<dbReference type="STRING" id="1423745.GCA_001311215_01130"/>
<name>A0A0R2CSP9_9LACO</name>
<dbReference type="Pfam" id="PF07907">
    <property type="entry name" value="YibE_F"/>
    <property type="match status" value="1"/>
</dbReference>
<feature type="transmembrane region" description="Helical" evidence="1">
    <location>
        <begin position="297"/>
        <end position="322"/>
    </location>
</feature>
<dbReference type="EMBL" id="AYZI01000006">
    <property type="protein sequence ID" value="KRM91257.1"/>
    <property type="molecule type" value="Genomic_DNA"/>
</dbReference>
<feature type="transmembrane region" description="Helical" evidence="1">
    <location>
        <begin position="248"/>
        <end position="276"/>
    </location>
</feature>
<reference evidence="2 3" key="1">
    <citation type="journal article" date="2015" name="Genome Announc.">
        <title>Expanding the biotechnology potential of lactobacilli through comparative genomics of 213 strains and associated genera.</title>
        <authorList>
            <person name="Sun Z."/>
            <person name="Harris H.M."/>
            <person name="McCann A."/>
            <person name="Guo C."/>
            <person name="Argimon S."/>
            <person name="Zhang W."/>
            <person name="Yang X."/>
            <person name="Jeffery I.B."/>
            <person name="Cooney J.C."/>
            <person name="Kagawa T.F."/>
            <person name="Liu W."/>
            <person name="Song Y."/>
            <person name="Salvetti E."/>
            <person name="Wrobel A."/>
            <person name="Rasinkangas P."/>
            <person name="Parkhill J."/>
            <person name="Rea M.C."/>
            <person name="O'Sullivan O."/>
            <person name="Ritari J."/>
            <person name="Douillard F.P."/>
            <person name="Paul Ross R."/>
            <person name="Yang R."/>
            <person name="Briner A.E."/>
            <person name="Felis G.E."/>
            <person name="de Vos W.M."/>
            <person name="Barrangou R."/>
            <person name="Klaenhammer T.R."/>
            <person name="Caufield P.W."/>
            <person name="Cui Y."/>
            <person name="Zhang H."/>
            <person name="O'Toole P.W."/>
        </authorList>
    </citation>
    <scope>NUCLEOTIDE SEQUENCE [LARGE SCALE GENOMIC DNA]</scope>
    <source>
        <strain evidence="2 3">DSM 22689</strain>
    </source>
</reference>
<dbReference type="InterPro" id="IPR012507">
    <property type="entry name" value="YibE_F"/>
</dbReference>
<feature type="transmembrane region" description="Helical" evidence="1">
    <location>
        <begin position="334"/>
        <end position="361"/>
    </location>
</feature>
<evidence type="ECO:0008006" key="4">
    <source>
        <dbReference type="Google" id="ProtNLM"/>
    </source>
</evidence>